<dbReference type="GO" id="GO:0043107">
    <property type="term" value="P:type IV pilus-dependent motility"/>
    <property type="evidence" value="ECO:0007669"/>
    <property type="project" value="TreeGrafter"/>
</dbReference>
<keyword evidence="3" id="KW-0281">Fimbrium</keyword>
<dbReference type="Pfam" id="PF07963">
    <property type="entry name" value="N_methyl"/>
    <property type="match status" value="1"/>
</dbReference>
<evidence type="ECO:0000313" key="5">
    <source>
        <dbReference type="EMBL" id="ENW28123.1"/>
    </source>
</evidence>
<keyword evidence="4" id="KW-0472">Membrane</keyword>
<dbReference type="InterPro" id="IPR001082">
    <property type="entry name" value="Pilin"/>
</dbReference>
<comment type="caution">
    <text evidence="5">The sequence shown here is derived from an EMBL/GenBank/DDBJ whole genome shotgun (WGS) entry which is preliminary data.</text>
</comment>
<dbReference type="PANTHER" id="PTHR30093:SF34">
    <property type="entry name" value="PREPILIN PEPTIDASE-DEPENDENT PROTEIN D"/>
    <property type="match status" value="1"/>
</dbReference>
<dbReference type="AlphaFoldDB" id="N9FZD1"/>
<dbReference type="SUPFAM" id="SSF54523">
    <property type="entry name" value="Pili subunits"/>
    <property type="match status" value="1"/>
</dbReference>
<dbReference type="Gene3D" id="3.30.700.10">
    <property type="entry name" value="Glycoprotein, Type 4 Pilin"/>
    <property type="match status" value="1"/>
</dbReference>
<keyword evidence="2" id="KW-0488">Methylation</keyword>
<evidence type="ECO:0000256" key="3">
    <source>
        <dbReference type="RuleBase" id="RU000389"/>
    </source>
</evidence>
<dbReference type="Proteomes" id="UP000018416">
    <property type="component" value="Unassembled WGS sequence"/>
</dbReference>
<evidence type="ECO:0008006" key="7">
    <source>
        <dbReference type="Google" id="ProtNLM"/>
    </source>
</evidence>
<name>N9FZD1_ACILW</name>
<gene>
    <name evidence="5" type="ORF">F923_02900</name>
</gene>
<dbReference type="GO" id="GO:0007155">
    <property type="term" value="P:cell adhesion"/>
    <property type="evidence" value="ECO:0007669"/>
    <property type="project" value="InterPro"/>
</dbReference>
<evidence type="ECO:0000256" key="2">
    <source>
        <dbReference type="ARBA" id="ARBA00022481"/>
    </source>
</evidence>
<keyword evidence="4" id="KW-0812">Transmembrane</keyword>
<sequence length="163" mass="16627">MNTVQKGFTLIELMIVVAIIGILAAIAIPAYQNYIARSQVTDALSLASGLKVPTVEVMTQTNACPTNASQTAADAAGLPLNTTVNSKYVANVEVAEKTAGSAGVAPVCTITATFNSTGVSAGLVSKTLTLTSKTTAGSTDWTCTSYGTGKIDQKYLPSACKAS</sequence>
<dbReference type="InterPro" id="IPR045584">
    <property type="entry name" value="Pilin-like"/>
</dbReference>
<dbReference type="HOGENOM" id="CLU_091705_4_0_6"/>
<dbReference type="PATRIC" id="fig|1217668.3.peg.2833"/>
<evidence type="ECO:0000256" key="1">
    <source>
        <dbReference type="ARBA" id="ARBA00005233"/>
    </source>
</evidence>
<keyword evidence="4" id="KW-1133">Transmembrane helix</keyword>
<feature type="transmembrane region" description="Helical" evidence="4">
    <location>
        <begin position="7"/>
        <end position="31"/>
    </location>
</feature>
<dbReference type="RefSeq" id="WP_005108524.1">
    <property type="nucleotide sequence ID" value="NZ_KB849836.1"/>
</dbReference>
<dbReference type="PROSITE" id="PS00409">
    <property type="entry name" value="PROKAR_NTER_METHYL"/>
    <property type="match status" value="1"/>
</dbReference>
<accession>N9FZD1</accession>
<evidence type="ECO:0000256" key="4">
    <source>
        <dbReference type="SAM" id="Phobius"/>
    </source>
</evidence>
<dbReference type="EMBL" id="APQU01000020">
    <property type="protein sequence ID" value="ENW28123.1"/>
    <property type="molecule type" value="Genomic_DNA"/>
</dbReference>
<evidence type="ECO:0000313" key="6">
    <source>
        <dbReference type="Proteomes" id="UP000018416"/>
    </source>
</evidence>
<proteinExistence type="inferred from homology"/>
<organism evidence="5 6">
    <name type="scientific">Acinetobacter lwoffii NIPH 478</name>
    <dbReference type="NCBI Taxonomy" id="1217668"/>
    <lineage>
        <taxon>Bacteria</taxon>
        <taxon>Pseudomonadati</taxon>
        <taxon>Pseudomonadota</taxon>
        <taxon>Gammaproteobacteria</taxon>
        <taxon>Moraxellales</taxon>
        <taxon>Moraxellaceae</taxon>
        <taxon>Acinetobacter</taxon>
    </lineage>
</organism>
<dbReference type="NCBIfam" id="TIGR02532">
    <property type="entry name" value="IV_pilin_GFxxxE"/>
    <property type="match status" value="1"/>
</dbReference>
<dbReference type="PANTHER" id="PTHR30093">
    <property type="entry name" value="GENERAL SECRETION PATHWAY PROTEIN G"/>
    <property type="match status" value="1"/>
</dbReference>
<comment type="similarity">
    <text evidence="1 3">Belongs to the N-Me-Phe pilin family.</text>
</comment>
<reference evidence="5 6" key="1">
    <citation type="submission" date="2013-02" db="EMBL/GenBank/DDBJ databases">
        <title>The Genome Sequence of Acinetobacter lwoffii NIPH 478.</title>
        <authorList>
            <consortium name="The Broad Institute Genome Sequencing Platform"/>
            <consortium name="The Broad Institute Genome Sequencing Center for Infectious Disease"/>
            <person name="Cerqueira G."/>
            <person name="Feldgarden M."/>
            <person name="Courvalin P."/>
            <person name="Perichon B."/>
            <person name="Grillot-Courvalin C."/>
            <person name="Clermont D."/>
            <person name="Rocha E."/>
            <person name="Yoon E.-J."/>
            <person name="Nemec A."/>
            <person name="Walker B."/>
            <person name="Young S.K."/>
            <person name="Zeng Q."/>
            <person name="Gargeya S."/>
            <person name="Fitzgerald M."/>
            <person name="Haas B."/>
            <person name="Abouelleil A."/>
            <person name="Alvarado L."/>
            <person name="Arachchi H.M."/>
            <person name="Berlin A.M."/>
            <person name="Chapman S.B."/>
            <person name="Dewar J."/>
            <person name="Goldberg J."/>
            <person name="Griggs A."/>
            <person name="Gujja S."/>
            <person name="Hansen M."/>
            <person name="Howarth C."/>
            <person name="Imamovic A."/>
            <person name="Larimer J."/>
            <person name="McCowan C."/>
            <person name="Murphy C."/>
            <person name="Neiman D."/>
            <person name="Pearson M."/>
            <person name="Priest M."/>
            <person name="Roberts A."/>
            <person name="Saif S."/>
            <person name="Shea T."/>
            <person name="Sisk P."/>
            <person name="Sykes S."/>
            <person name="Wortman J."/>
            <person name="Nusbaum C."/>
            <person name="Birren B."/>
        </authorList>
    </citation>
    <scope>NUCLEOTIDE SEQUENCE [LARGE SCALE GENOMIC DNA]</scope>
    <source>
        <strain evidence="5 6">NIPH 478</strain>
    </source>
</reference>
<protein>
    <recommendedName>
        <fullName evidence="7">Fimbrial protein</fullName>
    </recommendedName>
</protein>
<dbReference type="GO" id="GO:0044096">
    <property type="term" value="C:type IV pilus"/>
    <property type="evidence" value="ECO:0007669"/>
    <property type="project" value="TreeGrafter"/>
</dbReference>
<dbReference type="Pfam" id="PF00114">
    <property type="entry name" value="Pilin"/>
    <property type="match status" value="1"/>
</dbReference>
<dbReference type="InterPro" id="IPR012902">
    <property type="entry name" value="N_methyl_site"/>
</dbReference>